<dbReference type="Gene3D" id="2.60.200.20">
    <property type="match status" value="1"/>
</dbReference>
<feature type="compositionally biased region" description="Basic and acidic residues" evidence="1">
    <location>
        <begin position="2664"/>
        <end position="2676"/>
    </location>
</feature>
<feature type="compositionally biased region" description="Basic and acidic residues" evidence="1">
    <location>
        <begin position="3124"/>
        <end position="3137"/>
    </location>
</feature>
<feature type="region of interest" description="Disordered" evidence="1">
    <location>
        <begin position="2904"/>
        <end position="2938"/>
    </location>
</feature>
<feature type="region of interest" description="Disordered" evidence="1">
    <location>
        <begin position="3087"/>
        <end position="3137"/>
    </location>
</feature>
<accession>A0A1B0GBM4</accession>
<feature type="region of interest" description="Disordered" evidence="1">
    <location>
        <begin position="3275"/>
        <end position="3315"/>
    </location>
</feature>
<feature type="region of interest" description="Disordered" evidence="1">
    <location>
        <begin position="2304"/>
        <end position="2323"/>
    </location>
</feature>
<dbReference type="VEuPathDB" id="VectorBase:GMOY010706"/>
<proteinExistence type="predicted"/>
<feature type="compositionally biased region" description="Basic residues" evidence="1">
    <location>
        <begin position="2909"/>
        <end position="2918"/>
    </location>
</feature>
<feature type="region of interest" description="Disordered" evidence="1">
    <location>
        <begin position="3374"/>
        <end position="3496"/>
    </location>
</feature>
<protein>
    <recommendedName>
        <fullName evidence="2">FHA domain-containing protein</fullName>
    </recommendedName>
</protein>
<feature type="region of interest" description="Disordered" evidence="1">
    <location>
        <begin position="167"/>
        <end position="212"/>
    </location>
</feature>
<dbReference type="Proteomes" id="UP000092444">
    <property type="component" value="Unassembled WGS sequence"/>
</dbReference>
<feature type="compositionally biased region" description="Basic and acidic residues" evidence="1">
    <location>
        <begin position="3645"/>
        <end position="3657"/>
    </location>
</feature>
<feature type="compositionally biased region" description="Acidic residues" evidence="1">
    <location>
        <begin position="179"/>
        <end position="190"/>
    </location>
</feature>
<keyword evidence="4" id="KW-1185">Reference proteome</keyword>
<feature type="compositionally biased region" description="Polar residues" evidence="1">
    <location>
        <begin position="356"/>
        <end position="382"/>
    </location>
</feature>
<feature type="compositionally biased region" description="Polar residues" evidence="1">
    <location>
        <begin position="3742"/>
        <end position="3760"/>
    </location>
</feature>
<feature type="compositionally biased region" description="Basic and acidic residues" evidence="1">
    <location>
        <begin position="193"/>
        <end position="210"/>
    </location>
</feature>
<feature type="compositionally biased region" description="Basic and acidic residues" evidence="1">
    <location>
        <begin position="3374"/>
        <end position="3384"/>
    </location>
</feature>
<organism evidence="3 4">
    <name type="scientific">Glossina morsitans morsitans</name>
    <name type="common">Savannah tsetse fly</name>
    <dbReference type="NCBI Taxonomy" id="37546"/>
    <lineage>
        <taxon>Eukaryota</taxon>
        <taxon>Metazoa</taxon>
        <taxon>Ecdysozoa</taxon>
        <taxon>Arthropoda</taxon>
        <taxon>Hexapoda</taxon>
        <taxon>Insecta</taxon>
        <taxon>Pterygota</taxon>
        <taxon>Neoptera</taxon>
        <taxon>Endopterygota</taxon>
        <taxon>Diptera</taxon>
        <taxon>Brachycera</taxon>
        <taxon>Muscomorpha</taxon>
        <taxon>Hippoboscoidea</taxon>
        <taxon>Glossinidae</taxon>
        <taxon>Glossina</taxon>
    </lineage>
</organism>
<feature type="region of interest" description="Disordered" evidence="1">
    <location>
        <begin position="1949"/>
        <end position="1969"/>
    </location>
</feature>
<feature type="compositionally biased region" description="Polar residues" evidence="1">
    <location>
        <begin position="3472"/>
        <end position="3485"/>
    </location>
</feature>
<dbReference type="STRING" id="37546.A0A1B0GBM4"/>
<feature type="compositionally biased region" description="Basic and acidic residues" evidence="1">
    <location>
        <begin position="3575"/>
        <end position="3599"/>
    </location>
</feature>
<reference evidence="3" key="1">
    <citation type="submission" date="2020-05" db="UniProtKB">
        <authorList>
            <consortium name="EnsemblMetazoa"/>
        </authorList>
    </citation>
    <scope>IDENTIFICATION</scope>
    <source>
        <strain evidence="3">Yale</strain>
    </source>
</reference>
<feature type="region of interest" description="Disordered" evidence="1">
    <location>
        <begin position="116"/>
        <end position="139"/>
    </location>
</feature>
<feature type="compositionally biased region" description="Polar residues" evidence="1">
    <location>
        <begin position="2921"/>
        <end position="2930"/>
    </location>
</feature>
<sequence>MSLESAKLIRLDEAGNQCETIVANGRKLTLGYYMSCDYVLTDPRAKGVHCEIECDALGRVFIHNFCEEYPVHLNGFPISIKRTLLSGSKLLILDTLFEWEFQPCVNIVNEDIPKQKTASTPQRQIGVPEQSANSCPDLKPHREVTKRLTIHNFVHCIQSCGEGNAEADPFETRNVSDQGQDETDQQEGQEVEASSKENENREKFDNESRTQHLLQVPLTFAEENPRMDIIMCTENKANKSTQENKRLLAMCRQSDVLITSYSPRQTGVCIQKSFTSLYTSRSGCGTPKSVNDLIDFCTPSTSKNATLMNSVAPSNHNTTMHLVDLTATPKETDSHLKAAAKKYLIQKSSKDKLARSDTTGLPVSHFTPSSNDSQKDSSATPDSVASVITVSSTDNSSIVEATPGVSFPRLSKETTSKRTNEVNHLYTPKRTTQPLIRRVLQSSAKNQAYKARNNIGYVTPTRNVQGNAVYVVNPKSVEPERRCNAKLLARSCLSTPSRKKVIKSDHDLDNCIASTSQGARKSIFNPLSGTSTPLIATKNCSMTRERMPSHKARNFIKVTQRSQLTNNNIIAKFSSNKKKSPQTYLSERLVLRARKSLNNKSPTTRSRKLCTVVKEKSTSERTLPDMFEKTLLINNTEKNVNNSSDELNRTFIIDANKNTDEMHIMKLNKDGPQARNCFEKIKTLKQIISERTNEKVDKSQKEELKPQSRNCTADNEISKAMPSREQVAEIKQNIGLTGNESSWLTFASAQEKRNILIVDKVGDESIENYSGKSCNPINKIDAYLANPGVDKKIENSHAKIEAEEGANISMRMEDASKLLLQEIEIVLNKSDEFQQKHLESKSTNVEKEPSAVANKELEENEPISLTKLVSKKSLTANEYQELRETTSVISLLDDNQGQANFAGKCKTELLSSTRSRVCEQKEKSEIVPFLMERYMENTSESCMELIFSKSPATAKEKPKKIEIEKIENTSKISEIQSFPVPCVADTGILNPLSSHLNENADKTQLIAFTSRCSVICPSLSLKNSVGLTSDTQRNRRASCTAINELFLTPRINTRRLSISLEDEKTVANLQMSRADTAQEFFNVEHLNIPLEMSEDMGAVVGENINVQMYNAEEEKSHIIKGKLTSNIRMKTLDKVTFFYDIFPESSALIAETICTSEEVICDTLDETVENFTRDAKANINRVNVRDMAEQKSAANVSQSSGEPKHVAEEILTKNSDVLDNSDYGYGNELDESFNAETGSLIHLNNKSEEVHKGELEAVNIQENVLESVPPNMNNVRVIGNILKKGTPTNSNNNEELPCTSREFLDSLNEVKQLLKTPAACRTVQSSDIREQINIPKRCSIPPLSDLKEPLDTFEKNVKSVAIDNVETYQNLVMDKNFDKYLVTPRAKNLMIAGLPSSSVVGKTGNSVELPTAECDFSISKSDNVLLDDLFKTPASGSRLIGSYFEEDGEQVEQHESSSNINKVKENFEMKPHNHEPSKKLFEEHAQEIKTYTPISSVTEWKSLIAQIPTQKSLFSASEILSDLSRSNVKELVEPAKKAETLSKMLRHGYQVDPNEDLSTKDTTPAVTCSYTSLYLPLTKSVMNVTNTSDVMLDISSTSQSNVTDPLAGTSIVEFANKHECSSPSLDSKGDISGIHLLDKTTESMSDEQAMDSERDEQVSIFSLQIIDDDKVNQLSEPLIVTDSEDFSMSHESSPNRTGCQLLDETTNLTKQTMEEMGVLEDSERERDKKRVDCVSISSLLIEEEVSCKKELIVESLKCSSEEKELKTVNAATVFEGTLAKDDNNISEETPVHKNVTVEMVAGQIEIETGFRVKAKGRGRTNAEFLENASSKTESPNSAKLDAELLEETHCTQLLEEFETTKRVAFPVVSKLLQLEEKEKIAVLQTDPIISPKTISVNALQASRKQLSHDKEKHPNHSAFPEVSPTYNETFLEPSQSKVAESMFLKRDSEAKPDCTKNHDRGNSILTPPGATCVTNPGKAEAVQQGPVLSTNVRKGIIGAKEIEIENILNIKDDEYQELLVGQQKFGTLVEGAERDASREMVSMKKNNERGQKGEEHLENSSTALIATQQAAYETMEETGAAVSQHVNIMTGGRIFESEFAKKIVSREFEQEVSSTVQLVSEACKISEKEEKRFIDAKEVEPLKRGTSFESASDNKVFLKEKEGFAEAQKDISKKLDEDFLAISLSKAEISIPDIADKELSTVELPGEVRYDKVLEKTTTIENVDFLENSKTLNELQICKPAVIEIDPITSVKHVSTNEVKIFDKEISPVKGEYYAKVPPLPTAISSHIETLIDPQVKLKESLLQRNSKASGGDTEKQESNGDISVGIKPLDDILSTSIGDGIIEANKLEIANVSQVQDEEFEELFVDEQQFESLDEAAEETVPAEMLLTKRTGERVQKMGEYLENAGMSAEVIENTGVDSSSHITTIKEEFIVKGKFAEERESETEIAQVFVATEKSEIASKSEQGFIVRNLNVPGIQAEESLLTDVECRGGNMDESVSDNAADIIEMSSMEGAEVSNSQELVTIEIFSSEKNAAGNLTEIIEIAEAAKESGSKILNSSTQPFNKIEENKTGENLECEIITIQKFKKSVQKKPEVEDITKLNVINQSKSVDHEKIDSEKQTKADKLLIHKENTSVTDNELKSGICEVVVIDSDFETKNSSPIKQIEENHSKDEAKARKGSQFSECSDANPDLVSTKRVVCRIASASQEQLYMQSENEQENSKLLSSAKHVHRKFTTSESNKGCTFDNNDGTLATTHKTRRKLSQTPLEEPITEQGETKELSFSKVVKDKTPDIEDVEHALVKELPTITTVKNVSMVEGEHEPFAISEPKWNKKCSDHTEQLSVNIAHMAGASPEESGILHNQTPVKDIQFVSTDPTMVKQASKYQPTHPPPSTLDIEISYHEMKEVQKTPRKRELKRRNMSDSSHSSITNVDDPPTRVRKHNRDFQKEDNVTIASEVVNESRSDEEEFTQQQNQTVNLKKELFGMSKKNADEEVKAVIVSEKADQIEVKINENLDTSSKRPLRRRAARRVLNEKTTIDGNQRSKRRKPLETKLREVVNVSNKISTGIATETESSDIVDLQKDTTVIEDQSHSRTAKVRQKPNEKQESNFSSSTTTTKRSTRKRKAEERQQLLKDTARQIKPTTELEISGTAPIAIDMLEITSHSNDLKVSDEQATFQSGAILQTVVEANNKPEREHEEPQYADDEIELLTLKTKKLKNLETSKLRLVEIEAIEESSAEPAQKTGLLRDSQIGSSQYIDASRKALDSPGVNRAKLVSETKSIQSSTDETKISVTKRPQRKAATAYHNYDETSDTEMQTVTKEKHDTSQKLLAENMAEVLAEHNQSVTRTEMAIGVVTTTRGRMRKPTAKVQQFLEKERAKAESPKKRNVRSTGTPAEQRKPGRRGRKPSVNEMRNAESDTPKTSKRSRGRAVGEFSATITSAERPLQETPAAVADVQSERSVESVITTKYIKKSNNSPTETSTLSAVKSRRRGRAKVGVEQFEAEEFARKKVSSTFENEKQKGSTPPSIVETHKPKRNAAAAAKARIEEDALAAAAVDPPKKSRAKRSAPRTPTADVRDFNTEVDEDKCHSARSTTKEKQQILAARTRKRDYRLASASTVGSTDEFADIEGKIGEESTAYANFESEAEKPATKREARNRTAALVNNTPVVPVKRTRKGKSTSDDAGLQGEPGAETKGTTRTARARKIVHFEHATGIAGSLGVISKTPRKGTSSKQPPHRLSFTMDNETGNAASRSQQSSLTLPAEALLPKRTIRTRRK</sequence>
<dbReference type="SUPFAM" id="SSF49879">
    <property type="entry name" value="SMAD/FHA domain"/>
    <property type="match status" value="1"/>
</dbReference>
<name>A0A1B0GBM4_GLOMM</name>
<dbReference type="InterPro" id="IPR000253">
    <property type="entry name" value="FHA_dom"/>
</dbReference>
<evidence type="ECO:0000313" key="3">
    <source>
        <dbReference type="EnsemblMetazoa" id="GMOY010706-PA"/>
    </source>
</evidence>
<feature type="region of interest" description="Disordered" evidence="1">
    <location>
        <begin position="3643"/>
        <end position="3703"/>
    </location>
</feature>
<feature type="region of interest" description="Disordered" evidence="1">
    <location>
        <begin position="354"/>
        <end position="382"/>
    </location>
</feature>
<evidence type="ECO:0000313" key="4">
    <source>
        <dbReference type="Proteomes" id="UP000092444"/>
    </source>
</evidence>
<dbReference type="InterPro" id="IPR008984">
    <property type="entry name" value="SMAD_FHA_dom_sf"/>
</dbReference>
<dbReference type="PROSITE" id="PS50006">
    <property type="entry name" value="FHA_DOMAIN"/>
    <property type="match status" value="1"/>
</dbReference>
<evidence type="ECO:0000256" key="1">
    <source>
        <dbReference type="SAM" id="MobiDB-lite"/>
    </source>
</evidence>
<dbReference type="EnsemblMetazoa" id="GMOY010706-RA">
    <property type="protein sequence ID" value="GMOY010706-PA"/>
    <property type="gene ID" value="GMOY010706"/>
</dbReference>
<dbReference type="EMBL" id="CCAG010016217">
    <property type="status" value="NOT_ANNOTATED_CDS"/>
    <property type="molecule type" value="Genomic_DNA"/>
</dbReference>
<dbReference type="Pfam" id="PF00498">
    <property type="entry name" value="FHA"/>
    <property type="match status" value="1"/>
</dbReference>
<feature type="region of interest" description="Disordered" evidence="1">
    <location>
        <begin position="3715"/>
        <end position="3777"/>
    </location>
</feature>
<feature type="region of interest" description="Disordered" evidence="1">
    <location>
        <begin position="3511"/>
        <end position="3620"/>
    </location>
</feature>
<feature type="region of interest" description="Disordered" evidence="1">
    <location>
        <begin position="2663"/>
        <end position="2687"/>
    </location>
</feature>
<evidence type="ECO:0000259" key="2">
    <source>
        <dbReference type="PROSITE" id="PS50006"/>
    </source>
</evidence>
<feature type="domain" description="FHA" evidence="2">
    <location>
        <begin position="22"/>
        <end position="83"/>
    </location>
</feature>
<feature type="compositionally biased region" description="Basic and acidic residues" evidence="1">
    <location>
        <begin position="1949"/>
        <end position="1961"/>
    </location>
</feature>